<dbReference type="Proteomes" id="UP000190814">
    <property type="component" value="Unassembled WGS sequence"/>
</dbReference>
<accession>A0A1T4VD55</accession>
<feature type="domain" description="Glycosyl transferase family 1" evidence="1">
    <location>
        <begin position="169"/>
        <end position="335"/>
    </location>
</feature>
<proteinExistence type="predicted"/>
<name>A0A1T4VD55_9FIRM</name>
<sequence>MVILHIAAIENNYFNGVCVAVPQHVISQKEYAEVGFINIKNIKIEELKQYQELQMEYIKPFDIKRLRKPFDKPDIVVFHECYRTDYLMIARNLKKNGIMYIDIPHGELRLEAQQKKHIKKIIANALLFNNFINHALAIQCLSQAEMEATNFGKKKIIGTNGIMIPIEKKCSFSEDGVKFIYIGRYEWKVKGLDLLFDAIKIKAEYLREKHVKFELYGPDVLGRFAQVTKLVKDNQIEDIVSLNYEIYGNEKKERLLNSDIFIQTSRHEGMPLGILEAMSYGIPCVVSEGTNLGEEISKNSAGWCCKNSSEDIAKCIVRAVENKRLLDEYGSNGRKLINARFVWKEVSKDTISKYKELLR</sequence>
<dbReference type="AlphaFoldDB" id="A0A1T4VD55"/>
<dbReference type="InterPro" id="IPR001296">
    <property type="entry name" value="Glyco_trans_1"/>
</dbReference>
<evidence type="ECO:0000313" key="2">
    <source>
        <dbReference type="EMBL" id="SKA62882.1"/>
    </source>
</evidence>
<dbReference type="PANTHER" id="PTHR12526:SF630">
    <property type="entry name" value="GLYCOSYLTRANSFERASE"/>
    <property type="match status" value="1"/>
</dbReference>
<dbReference type="CDD" id="cd03801">
    <property type="entry name" value="GT4_PimA-like"/>
    <property type="match status" value="1"/>
</dbReference>
<dbReference type="RefSeq" id="WP_078765607.1">
    <property type="nucleotide sequence ID" value="NZ_FUXZ01000004.1"/>
</dbReference>
<dbReference type="OrthoDB" id="9771846at2"/>
<dbReference type="EMBL" id="FUXZ01000004">
    <property type="protein sequence ID" value="SKA62882.1"/>
    <property type="molecule type" value="Genomic_DNA"/>
</dbReference>
<organism evidence="2 3">
    <name type="scientific">Eubacterium uniforme</name>
    <dbReference type="NCBI Taxonomy" id="39495"/>
    <lineage>
        <taxon>Bacteria</taxon>
        <taxon>Bacillati</taxon>
        <taxon>Bacillota</taxon>
        <taxon>Clostridia</taxon>
        <taxon>Eubacteriales</taxon>
        <taxon>Eubacteriaceae</taxon>
        <taxon>Eubacterium</taxon>
    </lineage>
</organism>
<reference evidence="2 3" key="1">
    <citation type="submission" date="2017-02" db="EMBL/GenBank/DDBJ databases">
        <authorList>
            <person name="Peterson S.W."/>
        </authorList>
    </citation>
    <scope>NUCLEOTIDE SEQUENCE [LARGE SCALE GENOMIC DNA]</scope>
    <source>
        <strain evidence="2 3">ATCC 35992</strain>
    </source>
</reference>
<dbReference type="SUPFAM" id="SSF53756">
    <property type="entry name" value="UDP-Glycosyltransferase/glycogen phosphorylase"/>
    <property type="match status" value="1"/>
</dbReference>
<dbReference type="Pfam" id="PF00534">
    <property type="entry name" value="Glycos_transf_1"/>
    <property type="match status" value="1"/>
</dbReference>
<dbReference type="GO" id="GO:0016757">
    <property type="term" value="F:glycosyltransferase activity"/>
    <property type="evidence" value="ECO:0007669"/>
    <property type="project" value="InterPro"/>
</dbReference>
<keyword evidence="3" id="KW-1185">Reference proteome</keyword>
<dbReference type="STRING" id="39495.SAMN02745111_00719"/>
<protein>
    <submittedName>
        <fullName evidence="2">Glycosyltransferase involved in cell wall bisynthesis</fullName>
    </submittedName>
</protein>
<dbReference type="PANTHER" id="PTHR12526">
    <property type="entry name" value="GLYCOSYLTRANSFERASE"/>
    <property type="match status" value="1"/>
</dbReference>
<evidence type="ECO:0000259" key="1">
    <source>
        <dbReference type="Pfam" id="PF00534"/>
    </source>
</evidence>
<evidence type="ECO:0000313" key="3">
    <source>
        <dbReference type="Proteomes" id="UP000190814"/>
    </source>
</evidence>
<keyword evidence="2" id="KW-0808">Transferase</keyword>
<gene>
    <name evidence="2" type="ORF">SAMN02745111_00719</name>
</gene>
<dbReference type="Gene3D" id="3.40.50.2000">
    <property type="entry name" value="Glycogen Phosphorylase B"/>
    <property type="match status" value="2"/>
</dbReference>